<name>A0A812L0F6_9DINO</name>
<feature type="transmembrane region" description="Helical" evidence="1">
    <location>
        <begin position="157"/>
        <end position="178"/>
    </location>
</feature>
<reference evidence="3" key="1">
    <citation type="submission" date="2021-02" db="EMBL/GenBank/DDBJ databases">
        <authorList>
            <person name="Dougan E. K."/>
            <person name="Rhodes N."/>
            <person name="Thang M."/>
            <person name="Chan C."/>
        </authorList>
    </citation>
    <scope>NUCLEOTIDE SEQUENCE</scope>
</reference>
<gene>
    <name evidence="3" type="ORF">SNAT2548_LOCUS9739</name>
</gene>
<sequence length="364" mass="40063">MMGSFARVSVLASQLTVLSSANTTVPVLPPVVSDAVPCGVVDRPSSAGPLRCHEQATTDCPGLSELSHSCPASCPYVAPHPYLSCVFECASATSCSSANANRAYPNNHTKQCEPCSVVGCRRCASQDTCAECFENFWPEFGGRVCVYVWDDRAQSGVHAAFAFALLTVLLVSAGVYVIDRCNCFGRCLPQEIESTANELEEDEEDALVRVQHECSLSKFDTQGQSQEAMEPDDYDTTLLAINQGKLHRLRCKVKNLEPQRTEGMRHSQSLLGHMERQQVVQEFTSTTLLGRFKNVHFGVDLHKKFLVGVGLPLFHQWHLFLAVYSLIMCAGTAWIYWGSTLSGQLMRAGFGETEENAARPQWIL</sequence>
<keyword evidence="1" id="KW-0472">Membrane</keyword>
<dbReference type="AlphaFoldDB" id="A0A812L0F6"/>
<evidence type="ECO:0000256" key="2">
    <source>
        <dbReference type="SAM" id="SignalP"/>
    </source>
</evidence>
<feature type="signal peptide" evidence="2">
    <location>
        <begin position="1"/>
        <end position="21"/>
    </location>
</feature>
<comment type="caution">
    <text evidence="3">The sequence shown here is derived from an EMBL/GenBank/DDBJ whole genome shotgun (WGS) entry which is preliminary data.</text>
</comment>
<keyword evidence="4" id="KW-1185">Reference proteome</keyword>
<dbReference type="Proteomes" id="UP000604046">
    <property type="component" value="Unassembled WGS sequence"/>
</dbReference>
<dbReference type="EMBL" id="CAJNDS010000779">
    <property type="protein sequence ID" value="CAE7233304.1"/>
    <property type="molecule type" value="Genomic_DNA"/>
</dbReference>
<keyword evidence="2" id="KW-0732">Signal</keyword>
<feature type="chain" id="PRO_5032417927" evidence="2">
    <location>
        <begin position="22"/>
        <end position="364"/>
    </location>
</feature>
<evidence type="ECO:0000313" key="3">
    <source>
        <dbReference type="EMBL" id="CAE7233304.1"/>
    </source>
</evidence>
<dbReference type="OrthoDB" id="432330at2759"/>
<proteinExistence type="predicted"/>
<keyword evidence="1" id="KW-0812">Transmembrane</keyword>
<feature type="transmembrane region" description="Helical" evidence="1">
    <location>
        <begin position="319"/>
        <end position="337"/>
    </location>
</feature>
<organism evidence="3 4">
    <name type="scientific">Symbiodinium natans</name>
    <dbReference type="NCBI Taxonomy" id="878477"/>
    <lineage>
        <taxon>Eukaryota</taxon>
        <taxon>Sar</taxon>
        <taxon>Alveolata</taxon>
        <taxon>Dinophyceae</taxon>
        <taxon>Suessiales</taxon>
        <taxon>Symbiodiniaceae</taxon>
        <taxon>Symbiodinium</taxon>
    </lineage>
</organism>
<evidence type="ECO:0000313" key="4">
    <source>
        <dbReference type="Proteomes" id="UP000604046"/>
    </source>
</evidence>
<keyword evidence="1" id="KW-1133">Transmembrane helix</keyword>
<evidence type="ECO:0000256" key="1">
    <source>
        <dbReference type="SAM" id="Phobius"/>
    </source>
</evidence>
<protein>
    <submittedName>
        <fullName evidence="3">Uncharacterized protein</fullName>
    </submittedName>
</protein>
<accession>A0A812L0F6</accession>